<keyword evidence="7 11" id="KW-1133">Transmembrane helix</keyword>
<evidence type="ECO:0000313" key="12">
    <source>
        <dbReference type="EMBL" id="AQW22207.1"/>
    </source>
</evidence>
<gene>
    <name evidence="12" type="ORF">PL11_009845</name>
</gene>
<dbReference type="KEGG" id="lcu:PL11_009845"/>
<keyword evidence="3" id="KW-0813">Transport</keyword>
<evidence type="ECO:0000256" key="4">
    <source>
        <dbReference type="ARBA" id="ARBA00022475"/>
    </source>
</evidence>
<dbReference type="GO" id="GO:0005886">
    <property type="term" value="C:plasma membrane"/>
    <property type="evidence" value="ECO:0007669"/>
    <property type="project" value="UniProtKB-SubCell"/>
</dbReference>
<feature type="region of interest" description="Disordered" evidence="10">
    <location>
        <begin position="90"/>
        <end position="141"/>
    </location>
</feature>
<organism evidence="12 13">
    <name type="scientific">Lentilactobacillus curieae</name>
    <dbReference type="NCBI Taxonomy" id="1138822"/>
    <lineage>
        <taxon>Bacteria</taxon>
        <taxon>Bacillati</taxon>
        <taxon>Bacillota</taxon>
        <taxon>Bacilli</taxon>
        <taxon>Lactobacillales</taxon>
        <taxon>Lactobacillaceae</taxon>
        <taxon>Lentilactobacillus</taxon>
    </lineage>
</organism>
<feature type="transmembrane region" description="Helical" evidence="11">
    <location>
        <begin position="6"/>
        <end position="23"/>
    </location>
</feature>
<accession>A0A1S6QKP6</accession>
<dbReference type="PANTHER" id="PTHR33909:SF1">
    <property type="entry name" value="SEC TRANSLOCON ACCESSORY COMPLEX SUBUNIT YAJC"/>
    <property type="match status" value="1"/>
</dbReference>
<protein>
    <submittedName>
        <fullName evidence="12">Preprotein translocase subunit YajC</fullName>
    </submittedName>
</protein>
<evidence type="ECO:0000256" key="7">
    <source>
        <dbReference type="ARBA" id="ARBA00022989"/>
    </source>
</evidence>
<evidence type="ECO:0000313" key="13">
    <source>
        <dbReference type="Proteomes" id="UP000030361"/>
    </source>
</evidence>
<evidence type="ECO:0000256" key="10">
    <source>
        <dbReference type="SAM" id="MobiDB-lite"/>
    </source>
</evidence>
<keyword evidence="8" id="KW-0811">Translocation</keyword>
<reference evidence="12 13" key="1">
    <citation type="journal article" date="2015" name="Genome Announc.">
        <title>Genome Sequence of Lactobacillus curieae CCTCC M 2011381T, a Novel Producer of Gamma-aminobutyric Acid.</title>
        <authorList>
            <person name="Wang Y."/>
            <person name="Wang Y."/>
            <person name="Lang C."/>
            <person name="Wei D."/>
            <person name="Xu P."/>
            <person name="Xie J."/>
        </authorList>
    </citation>
    <scope>NUCLEOTIDE SEQUENCE [LARGE SCALE GENOMIC DNA]</scope>
    <source>
        <strain evidence="12 13">CCTCC M 2011381</strain>
    </source>
</reference>
<dbReference type="EMBL" id="CP018906">
    <property type="protein sequence ID" value="AQW22207.1"/>
    <property type="molecule type" value="Genomic_DNA"/>
</dbReference>
<evidence type="ECO:0000256" key="3">
    <source>
        <dbReference type="ARBA" id="ARBA00022448"/>
    </source>
</evidence>
<evidence type="ECO:0000256" key="2">
    <source>
        <dbReference type="ARBA" id="ARBA00006742"/>
    </source>
</evidence>
<dbReference type="AlphaFoldDB" id="A0A1S6QKP6"/>
<comment type="similarity">
    <text evidence="2">Belongs to the YajC family.</text>
</comment>
<dbReference type="SMART" id="SM01323">
    <property type="entry name" value="YajC"/>
    <property type="match status" value="1"/>
</dbReference>
<feature type="compositionally biased region" description="Basic and acidic residues" evidence="10">
    <location>
        <begin position="123"/>
        <end position="141"/>
    </location>
</feature>
<comment type="subcellular location">
    <subcellularLocation>
        <location evidence="1">Cell membrane</location>
        <topology evidence="1">Single-pass membrane protein</topology>
    </subcellularLocation>
</comment>
<keyword evidence="9 11" id="KW-0472">Membrane</keyword>
<proteinExistence type="inferred from homology"/>
<dbReference type="eggNOG" id="COG1862">
    <property type="taxonomic scope" value="Bacteria"/>
</dbReference>
<name>A0A1S6QKP6_9LACO</name>
<keyword evidence="5 11" id="KW-0812">Transmembrane</keyword>
<keyword evidence="4" id="KW-1003">Cell membrane</keyword>
<dbReference type="Pfam" id="PF02699">
    <property type="entry name" value="YajC"/>
    <property type="match status" value="1"/>
</dbReference>
<dbReference type="Proteomes" id="UP000030361">
    <property type="component" value="Chromosome"/>
</dbReference>
<dbReference type="PRINTS" id="PR01853">
    <property type="entry name" value="YAJCTRNLCASE"/>
</dbReference>
<dbReference type="InterPro" id="IPR003849">
    <property type="entry name" value="Preprotein_translocase_YajC"/>
</dbReference>
<keyword evidence="6" id="KW-0653">Protein transport</keyword>
<dbReference type="PANTHER" id="PTHR33909">
    <property type="entry name" value="SEC TRANSLOCON ACCESSORY COMPLEX SUBUNIT YAJC"/>
    <property type="match status" value="1"/>
</dbReference>
<evidence type="ECO:0000256" key="5">
    <source>
        <dbReference type="ARBA" id="ARBA00022692"/>
    </source>
</evidence>
<evidence type="ECO:0000256" key="1">
    <source>
        <dbReference type="ARBA" id="ARBA00004162"/>
    </source>
</evidence>
<evidence type="ECO:0000256" key="9">
    <source>
        <dbReference type="ARBA" id="ARBA00023136"/>
    </source>
</evidence>
<evidence type="ECO:0000256" key="8">
    <source>
        <dbReference type="ARBA" id="ARBA00023010"/>
    </source>
</evidence>
<sequence length="141" mass="15436">MNSSVYSILMIVVLFGLMYFFMIRPQRKQEQKRREELSKVKPGDQVVTIGRLHGIVDEVNTTDKTVTLDCDGIYLVFDLNAIASIKQPAVGAPVASDRGNQANAAAKPAEPKDNVESSQPAATDEKPAAEEPDTKDSEETK</sequence>
<evidence type="ECO:0000256" key="6">
    <source>
        <dbReference type="ARBA" id="ARBA00022927"/>
    </source>
</evidence>
<keyword evidence="13" id="KW-1185">Reference proteome</keyword>
<dbReference type="GO" id="GO:0015031">
    <property type="term" value="P:protein transport"/>
    <property type="evidence" value="ECO:0007669"/>
    <property type="project" value="UniProtKB-KW"/>
</dbReference>
<evidence type="ECO:0000256" key="11">
    <source>
        <dbReference type="SAM" id="Phobius"/>
    </source>
</evidence>
<dbReference type="NCBIfam" id="TIGR00739">
    <property type="entry name" value="yajC"/>
    <property type="match status" value="1"/>
</dbReference>
<dbReference type="OrthoDB" id="9800132at2"/>